<dbReference type="SUPFAM" id="SSF81338">
    <property type="entry name" value="Aquaporin-like"/>
    <property type="match status" value="1"/>
</dbReference>
<evidence type="ECO:0000256" key="5">
    <source>
        <dbReference type="ARBA" id="ARBA00022989"/>
    </source>
</evidence>
<keyword evidence="2 9" id="KW-0813">Transport</keyword>
<dbReference type="EMBL" id="JAUHHV010000003">
    <property type="protein sequence ID" value="KAK1429214.1"/>
    <property type="molecule type" value="Genomic_DNA"/>
</dbReference>
<accession>A0AAD8P206</accession>
<evidence type="ECO:0000256" key="8">
    <source>
        <dbReference type="ARBA" id="ARBA00058554"/>
    </source>
</evidence>
<evidence type="ECO:0000256" key="7">
    <source>
        <dbReference type="ARBA" id="ARBA00024030"/>
    </source>
</evidence>
<dbReference type="InterPro" id="IPR000425">
    <property type="entry name" value="MIP"/>
</dbReference>
<comment type="similarity">
    <text evidence="7">Belongs to the MIP/aquaporin (TC 1.A.8) family. SIP (TC 1.A.8.10) subfamily.</text>
</comment>
<feature type="transmembrane region" description="Helical" evidence="10">
    <location>
        <begin position="110"/>
        <end position="131"/>
    </location>
</feature>
<dbReference type="PRINTS" id="PR00783">
    <property type="entry name" value="MINTRINSICP"/>
</dbReference>
<feature type="transmembrane region" description="Helical" evidence="10">
    <location>
        <begin position="230"/>
        <end position="247"/>
    </location>
</feature>
<evidence type="ECO:0000256" key="4">
    <source>
        <dbReference type="ARBA" id="ARBA00022737"/>
    </source>
</evidence>
<dbReference type="Gene3D" id="1.20.1080.10">
    <property type="entry name" value="Glycerol uptake facilitator protein"/>
    <property type="match status" value="1"/>
</dbReference>
<evidence type="ECO:0000256" key="10">
    <source>
        <dbReference type="SAM" id="Phobius"/>
    </source>
</evidence>
<comment type="caution">
    <text evidence="11">The sequence shown here is derived from an EMBL/GenBank/DDBJ whole genome shotgun (WGS) entry which is preliminary data.</text>
</comment>
<keyword evidence="12" id="KW-1185">Reference proteome</keyword>
<evidence type="ECO:0000313" key="12">
    <source>
        <dbReference type="Proteomes" id="UP001229421"/>
    </source>
</evidence>
<dbReference type="PANTHER" id="PTHR46739">
    <property type="entry name" value="AQUAPORIN SIP1-1"/>
    <property type="match status" value="1"/>
</dbReference>
<comment type="subcellular location">
    <subcellularLocation>
        <location evidence="1">Membrane</location>
        <topology evidence="1">Multi-pass membrane protein</topology>
    </subcellularLocation>
</comment>
<dbReference type="FunFam" id="1.20.1080.10:FF:000043">
    <property type="entry name" value="Aquaporin SIP1-1"/>
    <property type="match status" value="1"/>
</dbReference>
<keyword evidence="3 9" id="KW-0812">Transmembrane</keyword>
<feature type="transmembrane region" description="Helical" evidence="10">
    <location>
        <begin position="196"/>
        <end position="218"/>
    </location>
</feature>
<gene>
    <name evidence="11" type="ORF">QVD17_11419</name>
</gene>
<keyword evidence="6 10" id="KW-0472">Membrane</keyword>
<evidence type="ECO:0000256" key="9">
    <source>
        <dbReference type="RuleBase" id="RU000477"/>
    </source>
</evidence>
<dbReference type="GO" id="GO:0015250">
    <property type="term" value="F:water channel activity"/>
    <property type="evidence" value="ECO:0007669"/>
    <property type="project" value="InterPro"/>
</dbReference>
<dbReference type="AlphaFoldDB" id="A0AAD8P206"/>
<evidence type="ECO:0000256" key="2">
    <source>
        <dbReference type="ARBA" id="ARBA00022448"/>
    </source>
</evidence>
<keyword evidence="5 10" id="KW-1133">Transmembrane helix</keyword>
<organism evidence="11 12">
    <name type="scientific">Tagetes erecta</name>
    <name type="common">African marigold</name>
    <dbReference type="NCBI Taxonomy" id="13708"/>
    <lineage>
        <taxon>Eukaryota</taxon>
        <taxon>Viridiplantae</taxon>
        <taxon>Streptophyta</taxon>
        <taxon>Embryophyta</taxon>
        <taxon>Tracheophyta</taxon>
        <taxon>Spermatophyta</taxon>
        <taxon>Magnoliopsida</taxon>
        <taxon>eudicotyledons</taxon>
        <taxon>Gunneridae</taxon>
        <taxon>Pentapetalae</taxon>
        <taxon>asterids</taxon>
        <taxon>campanulids</taxon>
        <taxon>Asterales</taxon>
        <taxon>Asteraceae</taxon>
        <taxon>Asteroideae</taxon>
        <taxon>Heliantheae alliance</taxon>
        <taxon>Tageteae</taxon>
        <taxon>Tagetes</taxon>
    </lineage>
</organism>
<feature type="transmembrane region" description="Helical" evidence="10">
    <location>
        <begin position="273"/>
        <end position="294"/>
    </location>
</feature>
<reference evidence="11" key="1">
    <citation type="journal article" date="2023" name="bioRxiv">
        <title>Improved chromosome-level genome assembly for marigold (Tagetes erecta).</title>
        <authorList>
            <person name="Jiang F."/>
            <person name="Yuan L."/>
            <person name="Wang S."/>
            <person name="Wang H."/>
            <person name="Xu D."/>
            <person name="Wang A."/>
            <person name="Fan W."/>
        </authorList>
    </citation>
    <scope>NUCLEOTIDE SEQUENCE</scope>
    <source>
        <strain evidence="11">WSJ</strain>
        <tissue evidence="11">Leaf</tissue>
    </source>
</reference>
<dbReference type="PANTHER" id="PTHR46739:SF3">
    <property type="entry name" value="AQUAPORIN SIP1-1"/>
    <property type="match status" value="1"/>
</dbReference>
<evidence type="ECO:0000256" key="3">
    <source>
        <dbReference type="ARBA" id="ARBA00022692"/>
    </source>
</evidence>
<comment type="function">
    <text evidence="8">Water channel required to facilitate the transport of water across cell membrane.</text>
</comment>
<evidence type="ECO:0000256" key="1">
    <source>
        <dbReference type="ARBA" id="ARBA00004141"/>
    </source>
</evidence>
<dbReference type="GO" id="GO:0016020">
    <property type="term" value="C:membrane"/>
    <property type="evidence" value="ECO:0007669"/>
    <property type="project" value="UniProtKB-SubCell"/>
</dbReference>
<keyword evidence="4" id="KW-0677">Repeat</keyword>
<feature type="transmembrane region" description="Helical" evidence="10">
    <location>
        <begin position="78"/>
        <end position="98"/>
    </location>
</feature>
<dbReference type="GO" id="GO:0005783">
    <property type="term" value="C:endoplasmic reticulum"/>
    <property type="evidence" value="ECO:0007669"/>
    <property type="project" value="UniProtKB-ARBA"/>
</dbReference>
<proteinExistence type="inferred from homology"/>
<sequence length="365" mass="39848">MSCGIIPLCGLDLGNIFFTVQYCSSTPTDLYTYNLTYMFYDLELKRTYHQQPCCNACFNLISSAATDMGLVKVAVGDGVVTFLWVICVSCLGAVTSVIAKAIGIKGIASLFITMSLVFILMFVFGMIATVLGGASFNPSGTAAFYAVGIGGDSLISTAVRFPAQAVGAIGGALAVLEFMPSKYKHTLGGPSLKVDIHTGAFAESVLTFASSMCVLYIILRGPKSIIMKNWLLSISMVMLVFLGRGYTGPSMNPANAFGWAYINNRHNTWEQLYVYWISPFVGAISAGWLFRYIFPPPSKAISLHRPPLLQLDFKLKTLNNNSLLNKSTPNTHTYIQLYKSSPIGNFFYKHHGIVVLRSMFNLTTP</sequence>
<name>A0AAD8P206_TARER</name>
<dbReference type="Proteomes" id="UP001229421">
    <property type="component" value="Unassembled WGS sequence"/>
</dbReference>
<evidence type="ECO:0000313" key="11">
    <source>
        <dbReference type="EMBL" id="KAK1429214.1"/>
    </source>
</evidence>
<dbReference type="Pfam" id="PF00230">
    <property type="entry name" value="MIP"/>
    <property type="match status" value="1"/>
</dbReference>
<protein>
    <submittedName>
        <fullName evidence="11">Uncharacterized protein</fullName>
    </submittedName>
</protein>
<dbReference type="InterPro" id="IPR044222">
    <property type="entry name" value="SIP1-1/2-like"/>
</dbReference>
<evidence type="ECO:0000256" key="6">
    <source>
        <dbReference type="ARBA" id="ARBA00023136"/>
    </source>
</evidence>
<dbReference type="InterPro" id="IPR023271">
    <property type="entry name" value="Aquaporin-like"/>
</dbReference>